<dbReference type="GO" id="GO:0016020">
    <property type="term" value="C:membrane"/>
    <property type="evidence" value="ECO:0007669"/>
    <property type="project" value="UniProtKB-SubCell"/>
</dbReference>
<accession>A0ABD2HUL3</accession>
<feature type="transmembrane region" description="Helical" evidence="6">
    <location>
        <begin position="82"/>
        <end position="99"/>
    </location>
</feature>
<evidence type="ECO:0008006" key="9">
    <source>
        <dbReference type="Google" id="ProtNLM"/>
    </source>
</evidence>
<feature type="transmembrane region" description="Helical" evidence="6">
    <location>
        <begin position="182"/>
        <end position="201"/>
    </location>
</feature>
<feature type="transmembrane region" description="Helical" evidence="6">
    <location>
        <begin position="119"/>
        <end position="145"/>
    </location>
</feature>
<comment type="subcellular location">
    <subcellularLocation>
        <location evidence="1">Membrane</location>
        <topology evidence="1">Multi-pass membrane protein</topology>
    </subcellularLocation>
</comment>
<proteinExistence type="predicted"/>
<keyword evidence="2 6" id="KW-0812">Transmembrane</keyword>
<feature type="compositionally biased region" description="Basic and acidic residues" evidence="5">
    <location>
        <begin position="415"/>
        <end position="424"/>
    </location>
</feature>
<gene>
    <name evidence="7" type="ORF">niasHT_034295</name>
</gene>
<evidence type="ECO:0000256" key="1">
    <source>
        <dbReference type="ARBA" id="ARBA00004141"/>
    </source>
</evidence>
<feature type="transmembrane region" description="Helical" evidence="6">
    <location>
        <begin position="373"/>
        <end position="391"/>
    </location>
</feature>
<feature type="transmembrane region" description="Helical" evidence="6">
    <location>
        <begin position="213"/>
        <end position="229"/>
    </location>
</feature>
<keyword evidence="4 6" id="KW-0472">Membrane</keyword>
<dbReference type="AlphaFoldDB" id="A0ABD2HUL3"/>
<sequence>MPPQHVNGSASLKTADKKTLLIENAQINESSQFVGQRTPAQWFRKYFWEGQKLHGLGETEKNFLLATNATFEQKLLSKHRNLVAVIIPFFVAQFVWWTAATKYNFFQLYSTHWQMPVTMIAGSIIAGMTSEGGGAVAFPVMTFILQTKPHTARDFSIMIQTIGMSMAFFVILFMRIQIEWRAIFFGTAGAIPGALIGFTLLEPLFSPQSEKMLFVSIWSSFALSLWILNCEKKRKTFTTIQHFNIWKSMVLILTGFIGGIFTSFAGSGVDICIFSVLTLLFSVSEKIATPTTVVLMALNSQFCFYWRAVIMDEAINELAYNYIKVSVPVTSICAPIGSFLGSHFHRQTLAALVYIMEIIAYIGFLFTKPSLELVIASILIIAFGYGFFQMISKWGKKLIMSEGEEKDNKNGSAKKALEEKFEEF</sequence>
<feature type="transmembrane region" description="Helical" evidence="6">
    <location>
        <begin position="157"/>
        <end position="176"/>
    </location>
</feature>
<evidence type="ECO:0000313" key="7">
    <source>
        <dbReference type="EMBL" id="KAL3069065.1"/>
    </source>
</evidence>
<evidence type="ECO:0000256" key="3">
    <source>
        <dbReference type="ARBA" id="ARBA00022989"/>
    </source>
</evidence>
<evidence type="ECO:0000256" key="2">
    <source>
        <dbReference type="ARBA" id="ARBA00022692"/>
    </source>
</evidence>
<keyword evidence="8" id="KW-1185">Reference proteome</keyword>
<feature type="transmembrane region" description="Helical" evidence="6">
    <location>
        <begin position="249"/>
        <end position="281"/>
    </location>
</feature>
<feature type="transmembrane region" description="Helical" evidence="6">
    <location>
        <begin position="322"/>
        <end position="341"/>
    </location>
</feature>
<name>A0ABD2HUL3_9BILA</name>
<comment type="caution">
    <text evidence="7">The sequence shown here is derived from an EMBL/GenBank/DDBJ whole genome shotgun (WGS) entry which is preliminary data.</text>
</comment>
<evidence type="ECO:0000256" key="4">
    <source>
        <dbReference type="ARBA" id="ARBA00023136"/>
    </source>
</evidence>
<dbReference type="InterPro" id="IPR002781">
    <property type="entry name" value="TM_pro_TauE-like"/>
</dbReference>
<keyword evidence="3 6" id="KW-1133">Transmembrane helix</keyword>
<dbReference type="EMBL" id="JBICBT010001397">
    <property type="protein sequence ID" value="KAL3069065.1"/>
    <property type="molecule type" value="Genomic_DNA"/>
</dbReference>
<protein>
    <recommendedName>
        <fullName evidence="9">Sulfite exporter TauE/SafE</fullName>
    </recommendedName>
</protein>
<organism evidence="7 8">
    <name type="scientific">Heterodera trifolii</name>
    <dbReference type="NCBI Taxonomy" id="157864"/>
    <lineage>
        <taxon>Eukaryota</taxon>
        <taxon>Metazoa</taxon>
        <taxon>Ecdysozoa</taxon>
        <taxon>Nematoda</taxon>
        <taxon>Chromadorea</taxon>
        <taxon>Rhabditida</taxon>
        <taxon>Tylenchina</taxon>
        <taxon>Tylenchomorpha</taxon>
        <taxon>Tylenchoidea</taxon>
        <taxon>Heteroderidae</taxon>
        <taxon>Heteroderinae</taxon>
        <taxon>Heterodera</taxon>
    </lineage>
</organism>
<evidence type="ECO:0000313" key="8">
    <source>
        <dbReference type="Proteomes" id="UP001620626"/>
    </source>
</evidence>
<feature type="transmembrane region" description="Helical" evidence="6">
    <location>
        <begin position="348"/>
        <end position="367"/>
    </location>
</feature>
<evidence type="ECO:0000256" key="6">
    <source>
        <dbReference type="SAM" id="Phobius"/>
    </source>
</evidence>
<feature type="transmembrane region" description="Helical" evidence="6">
    <location>
        <begin position="293"/>
        <end position="310"/>
    </location>
</feature>
<feature type="region of interest" description="Disordered" evidence="5">
    <location>
        <begin position="404"/>
        <end position="424"/>
    </location>
</feature>
<evidence type="ECO:0000256" key="5">
    <source>
        <dbReference type="SAM" id="MobiDB-lite"/>
    </source>
</evidence>
<reference evidence="7 8" key="1">
    <citation type="submission" date="2024-10" db="EMBL/GenBank/DDBJ databases">
        <authorList>
            <person name="Kim D."/>
        </authorList>
    </citation>
    <scope>NUCLEOTIDE SEQUENCE [LARGE SCALE GENOMIC DNA]</scope>
    <source>
        <strain evidence="7">BH-2024</strain>
    </source>
</reference>
<dbReference type="Pfam" id="PF01925">
    <property type="entry name" value="TauE"/>
    <property type="match status" value="1"/>
</dbReference>
<dbReference type="PANTHER" id="PTHR31154:SF4">
    <property type="entry name" value="MEMBRANE TRANSPORTER PROTEIN"/>
    <property type="match status" value="1"/>
</dbReference>
<dbReference type="Proteomes" id="UP001620626">
    <property type="component" value="Unassembled WGS sequence"/>
</dbReference>
<dbReference type="PANTHER" id="PTHR31154">
    <property type="entry name" value="MEMBRANE TRANSPORTER PROTEIN"/>
    <property type="match status" value="1"/>
</dbReference>